<dbReference type="PANTHER" id="PTHR36205">
    <property type="entry name" value="CHROMOSOME 19, WHOLE GENOME SHOTGUN SEQUENCE"/>
    <property type="match status" value="1"/>
</dbReference>
<feature type="compositionally biased region" description="Basic and acidic residues" evidence="1">
    <location>
        <begin position="133"/>
        <end position="190"/>
    </location>
</feature>
<evidence type="ECO:0000313" key="4">
    <source>
        <dbReference type="Proteomes" id="UP000809789"/>
    </source>
</evidence>
<dbReference type="OrthoDB" id="3353407at2759"/>
<evidence type="ECO:0000313" key="3">
    <source>
        <dbReference type="EMBL" id="KAG8631294.1"/>
    </source>
</evidence>
<dbReference type="InterPro" id="IPR021822">
    <property type="entry name" value="DUF3405"/>
</dbReference>
<feature type="region of interest" description="Disordered" evidence="1">
    <location>
        <begin position="569"/>
        <end position="624"/>
    </location>
</feature>
<feature type="region of interest" description="Disordered" evidence="1">
    <location>
        <begin position="1"/>
        <end position="38"/>
    </location>
</feature>
<dbReference type="Proteomes" id="UP000809789">
    <property type="component" value="Unassembled WGS sequence"/>
</dbReference>
<protein>
    <submittedName>
        <fullName evidence="3">Uncharacterized protein</fullName>
    </submittedName>
</protein>
<keyword evidence="2" id="KW-1133">Transmembrane helix</keyword>
<organism evidence="3 4">
    <name type="scientific">Elsinoe batatas</name>
    <dbReference type="NCBI Taxonomy" id="2601811"/>
    <lineage>
        <taxon>Eukaryota</taxon>
        <taxon>Fungi</taxon>
        <taxon>Dikarya</taxon>
        <taxon>Ascomycota</taxon>
        <taxon>Pezizomycotina</taxon>
        <taxon>Dothideomycetes</taxon>
        <taxon>Dothideomycetidae</taxon>
        <taxon>Myriangiales</taxon>
        <taxon>Elsinoaceae</taxon>
        <taxon>Elsinoe</taxon>
    </lineage>
</organism>
<evidence type="ECO:0000256" key="2">
    <source>
        <dbReference type="SAM" id="Phobius"/>
    </source>
</evidence>
<keyword evidence="2" id="KW-0472">Membrane</keyword>
<feature type="region of interest" description="Disordered" evidence="1">
    <location>
        <begin position="323"/>
        <end position="377"/>
    </location>
</feature>
<dbReference type="AlphaFoldDB" id="A0A8K0L7R9"/>
<proteinExistence type="predicted"/>
<feature type="compositionally biased region" description="Low complexity" evidence="1">
    <location>
        <begin position="24"/>
        <end position="37"/>
    </location>
</feature>
<sequence>MGKHDTYTSLDGRTILPTTRRRSSTSSSSSSFSPPSSHIGLLASAPSQQRRKRFLSISYPSLSRRRRFSRYFTLLLASSLVFFVVFLVRQKSLSEAEIRLGLKERPPPPPPAWEEFPFLKRYHGGVRTLVGREGMRSEYPDKERELEIGRGKKDKDGKKVVVEEKEEGRGRGKGEVEGQAGEGKKEKRGAEAQTDAFVPLEQARSAGRKRCFLDADDEVAVPPLQIHHGVPKGMPDPVIGSYEMFGLQNTGCFDRYGRLGPYGFGYSRKYGGTGAGMEGEGRDEAMKGVWGDRIEIDYRKVDWADAQARCAYKNRNRLKQVSNSRNHFFSTMPQGSPARELPEKKKPAVEAPPKRIDDRGLEKEQIEERDLSATTTDDSKRLPRTAVLIRTWFDYQYDEEDIIYLRALVNELSLQSGGEYTVHFLIHVKDNDLQVWADDEMYQRVVDNALPEEFRGMGTLWSERQMGLIYGGIAESMYRDLPVHGVYRSTYMPVQYFAHNHPEYDYFWHWEMDARYIGHYYELFEKLGSWAKKQPRKGLWERNSRFYIPTEHGSWGDFSQMVRVQTEHGTGNRGNMYHKMAKDPKHPDDAEDNRPETPIWGPLRPKNDEEHFEVEEDPKPPTEYAEDKYSWGVGEDADFITLNPLFDPDKTNWILNEDVTGYNTTEGFPPRRTAIITASRLSRRLLDVMHRETALKRHSMFSEMWPGSCALHHGLKAVYAPHPVYIDRRWPTSYLAAIFNNGRNGAAGGARTSVFSDERQHNFLGTTWYYHAGFPGNLWKRWLGYKVDGDGGEQEEKAGEGRMCLPTMLLHPVKQVDMIYEHQEGE</sequence>
<accession>A0A8K0L7R9</accession>
<evidence type="ECO:0000256" key="1">
    <source>
        <dbReference type="SAM" id="MobiDB-lite"/>
    </source>
</evidence>
<dbReference type="Pfam" id="PF11885">
    <property type="entry name" value="DUF3405"/>
    <property type="match status" value="1"/>
</dbReference>
<feature type="compositionally biased region" description="Basic and acidic residues" evidence="1">
    <location>
        <begin position="340"/>
        <end position="377"/>
    </location>
</feature>
<dbReference type="PANTHER" id="PTHR36205:SF1">
    <property type="entry name" value="MAJOR FACILITATOR SUPERFAMILY TRANSPORTER"/>
    <property type="match status" value="1"/>
</dbReference>
<feature type="region of interest" description="Disordered" evidence="1">
    <location>
        <begin position="133"/>
        <end position="192"/>
    </location>
</feature>
<name>A0A8K0L7R9_9PEZI</name>
<feature type="compositionally biased region" description="Basic and acidic residues" evidence="1">
    <location>
        <begin position="580"/>
        <end position="595"/>
    </location>
</feature>
<dbReference type="EMBL" id="JAESVG020000001">
    <property type="protein sequence ID" value="KAG8631294.1"/>
    <property type="molecule type" value="Genomic_DNA"/>
</dbReference>
<keyword evidence="4" id="KW-1185">Reference proteome</keyword>
<reference evidence="3" key="1">
    <citation type="submission" date="2021-07" db="EMBL/GenBank/DDBJ databases">
        <title>Elsinoe batatas strain:CRI-CJ2 Genome sequencing and assembly.</title>
        <authorList>
            <person name="Huang L."/>
        </authorList>
    </citation>
    <scope>NUCLEOTIDE SEQUENCE</scope>
    <source>
        <strain evidence="3">CRI-CJ2</strain>
    </source>
</reference>
<keyword evidence="2" id="KW-0812">Transmembrane</keyword>
<feature type="transmembrane region" description="Helical" evidence="2">
    <location>
        <begin position="71"/>
        <end position="88"/>
    </location>
</feature>
<comment type="caution">
    <text evidence="3">The sequence shown here is derived from an EMBL/GenBank/DDBJ whole genome shotgun (WGS) entry which is preliminary data.</text>
</comment>
<gene>
    <name evidence="3" type="ORF">KVT40_000434</name>
</gene>
<feature type="compositionally biased region" description="Polar residues" evidence="1">
    <location>
        <begin position="323"/>
        <end position="334"/>
    </location>
</feature>